<dbReference type="InterPro" id="IPR018769">
    <property type="entry name" value="VgrG2_DUF2345"/>
</dbReference>
<feature type="domain" description="DUF2345" evidence="1">
    <location>
        <begin position="46"/>
        <end position="194"/>
    </location>
</feature>
<name>A0AAJ2GXL8_9HYPH</name>
<dbReference type="RefSeq" id="WP_310865920.1">
    <property type="nucleotide sequence ID" value="NZ_JAVLSF010000137.1"/>
</dbReference>
<dbReference type="AlphaFoldDB" id="A0AAJ2GXL8"/>
<accession>A0AAJ2GXL8</accession>
<sequence>ETKSQLESTLNSIGALSNMAKKQNTDPLDVLENLQNFIEQLQQQSPEKVAEFKSAIMLLTSPESIGLSSQANLHICANGQISHSAGDSINLSTQNNLIAHAQQKISLFAAQKGISAIAAKGKVALHAQNDGIETIARKVIQIISTEDRIEITSPKEISLKAGGSELKLNGSGVFSTTGGKFEVKAGQHVFSGGQKLDVLRTFLPDSRASSEHRNFQAMDVDKNEPLQNIPYSILNKRTGLKVYGFTDENGMTNTISSPECDELEVKWFEHEGINSGK</sequence>
<evidence type="ECO:0000313" key="2">
    <source>
        <dbReference type="EMBL" id="MDR9777725.1"/>
    </source>
</evidence>
<organism evidence="2 3">
    <name type="scientific">Rhizobium hidalgonense</name>
    <dbReference type="NCBI Taxonomy" id="1538159"/>
    <lineage>
        <taxon>Bacteria</taxon>
        <taxon>Pseudomonadati</taxon>
        <taxon>Pseudomonadota</taxon>
        <taxon>Alphaproteobacteria</taxon>
        <taxon>Hyphomicrobiales</taxon>
        <taxon>Rhizobiaceae</taxon>
        <taxon>Rhizobium/Agrobacterium group</taxon>
        <taxon>Rhizobium</taxon>
    </lineage>
</organism>
<comment type="caution">
    <text evidence="2">The sequence shown here is derived from an EMBL/GenBank/DDBJ whole genome shotgun (WGS) entry which is preliminary data.</text>
</comment>
<reference evidence="2" key="1">
    <citation type="submission" date="2023-04" db="EMBL/GenBank/DDBJ databases">
        <title>Genomic characterization of faba bean (Vicia faba) microsymbionts in Mexican soils.</title>
        <authorList>
            <person name="Rivera Orduna F.N."/>
            <person name="Guevara-Luna J."/>
            <person name="Yan J."/>
            <person name="Arroyo-Herrera I."/>
            <person name="Li Y."/>
            <person name="Vasquez-Murrieta M.S."/>
            <person name="Wang E.T."/>
        </authorList>
    </citation>
    <scope>NUCLEOTIDE SEQUENCE</scope>
    <source>
        <strain evidence="2">CH26</strain>
    </source>
</reference>
<evidence type="ECO:0000313" key="3">
    <source>
        <dbReference type="Proteomes" id="UP001268610"/>
    </source>
</evidence>
<protein>
    <submittedName>
        <fullName evidence="2">DUF2345 domain-containing protein</fullName>
    </submittedName>
</protein>
<dbReference type="Proteomes" id="UP001268610">
    <property type="component" value="Unassembled WGS sequence"/>
</dbReference>
<dbReference type="EMBL" id="JAVLSF010000137">
    <property type="protein sequence ID" value="MDR9777725.1"/>
    <property type="molecule type" value="Genomic_DNA"/>
</dbReference>
<proteinExistence type="predicted"/>
<gene>
    <name evidence="2" type="ORF">RJJ65_34905</name>
</gene>
<evidence type="ECO:0000259" key="1">
    <source>
        <dbReference type="Pfam" id="PF10106"/>
    </source>
</evidence>
<feature type="non-terminal residue" evidence="2">
    <location>
        <position position="1"/>
    </location>
</feature>
<dbReference type="Pfam" id="PF10106">
    <property type="entry name" value="DUF2345"/>
    <property type="match status" value="1"/>
</dbReference>